<reference evidence="2" key="1">
    <citation type="journal article" date="2023" name="BMC Genomics">
        <title>Chromosome-level genome assemblies of Cutaneotrichosporon spp. (Trichosporonales, Basidiomycota) reveal imbalanced evolution between nucleotide sequences and chromosome synteny.</title>
        <authorList>
            <person name="Kobayashi Y."/>
            <person name="Kayamori A."/>
            <person name="Aoki K."/>
            <person name="Shiwa Y."/>
            <person name="Matsutani M."/>
            <person name="Fujita N."/>
            <person name="Sugita T."/>
            <person name="Iwasaki W."/>
            <person name="Tanaka N."/>
            <person name="Takashima M."/>
        </authorList>
    </citation>
    <scope>NUCLEOTIDE SEQUENCE</scope>
    <source>
        <strain evidence="2">HIS016</strain>
    </source>
</reference>
<dbReference type="EMBL" id="BTCM01000009">
    <property type="protein sequence ID" value="GMK59841.1"/>
    <property type="molecule type" value="Genomic_DNA"/>
</dbReference>
<evidence type="ECO:0000313" key="2">
    <source>
        <dbReference type="EMBL" id="GMK59841.1"/>
    </source>
</evidence>
<reference evidence="2" key="2">
    <citation type="submission" date="2023-06" db="EMBL/GenBank/DDBJ databases">
        <authorList>
            <person name="Kobayashi Y."/>
            <person name="Kayamori A."/>
            <person name="Aoki K."/>
            <person name="Shiwa Y."/>
            <person name="Fujita N."/>
            <person name="Sugita T."/>
            <person name="Iwasaki W."/>
            <person name="Tanaka N."/>
            <person name="Takashima M."/>
        </authorList>
    </citation>
    <scope>NUCLEOTIDE SEQUENCE</scope>
    <source>
        <strain evidence="2">HIS016</strain>
    </source>
</reference>
<comment type="caution">
    <text evidence="2">The sequence shown here is derived from an EMBL/GenBank/DDBJ whole genome shotgun (WGS) entry which is preliminary data.</text>
</comment>
<feature type="compositionally biased region" description="Basic residues" evidence="1">
    <location>
        <begin position="15"/>
        <end position="25"/>
    </location>
</feature>
<name>A0AAD3YE61_9TREE</name>
<protein>
    <submittedName>
        <fullName evidence="2">Uncharacterized protein</fullName>
    </submittedName>
</protein>
<evidence type="ECO:0000313" key="3">
    <source>
        <dbReference type="Proteomes" id="UP001222932"/>
    </source>
</evidence>
<gene>
    <name evidence="2" type="ORF">CspeluHIS016_0900580</name>
</gene>
<proteinExistence type="predicted"/>
<accession>A0AAD3YE61</accession>
<keyword evidence="3" id="KW-1185">Reference proteome</keyword>
<evidence type="ECO:0000256" key="1">
    <source>
        <dbReference type="SAM" id="MobiDB-lite"/>
    </source>
</evidence>
<feature type="region of interest" description="Disordered" evidence="1">
    <location>
        <begin position="1"/>
        <end position="62"/>
    </location>
</feature>
<organism evidence="2 3">
    <name type="scientific">Cutaneotrichosporon spelunceum</name>
    <dbReference type="NCBI Taxonomy" id="1672016"/>
    <lineage>
        <taxon>Eukaryota</taxon>
        <taxon>Fungi</taxon>
        <taxon>Dikarya</taxon>
        <taxon>Basidiomycota</taxon>
        <taxon>Agaricomycotina</taxon>
        <taxon>Tremellomycetes</taxon>
        <taxon>Trichosporonales</taxon>
        <taxon>Trichosporonaceae</taxon>
        <taxon>Cutaneotrichosporon</taxon>
    </lineage>
</organism>
<dbReference type="Proteomes" id="UP001222932">
    <property type="component" value="Unassembled WGS sequence"/>
</dbReference>
<dbReference type="AlphaFoldDB" id="A0AAD3YE61"/>
<sequence length="203" mass="22147">MPPKRKAGHSLWPSPKKKGQLKKARAGGSGSEVSDDSLSPSFEDEDDCEGDDGEADDGLRGETLREIARLEADTWAKIDAMKAESDTNDRINAALDGMRPAPSHALKLRQMFKTRVNVFEDMIQSVSTGNAATTRAALEAAFTGAKRYYGETRPRQTTQAGEDARGIVRAAAEKANDGDAYHGAKAIVRAMRKQAHKTDSRWR</sequence>
<feature type="compositionally biased region" description="Acidic residues" evidence="1">
    <location>
        <begin position="42"/>
        <end position="56"/>
    </location>
</feature>